<organism evidence="1 2">
    <name type="scientific">Cinchona calisaya</name>
    <dbReference type="NCBI Taxonomy" id="153742"/>
    <lineage>
        <taxon>Eukaryota</taxon>
        <taxon>Viridiplantae</taxon>
        <taxon>Streptophyta</taxon>
        <taxon>Embryophyta</taxon>
        <taxon>Tracheophyta</taxon>
        <taxon>Spermatophyta</taxon>
        <taxon>Magnoliopsida</taxon>
        <taxon>eudicotyledons</taxon>
        <taxon>Gunneridae</taxon>
        <taxon>Pentapetalae</taxon>
        <taxon>asterids</taxon>
        <taxon>lamiids</taxon>
        <taxon>Gentianales</taxon>
        <taxon>Rubiaceae</taxon>
        <taxon>Cinchonoideae</taxon>
        <taxon>Cinchoneae</taxon>
        <taxon>Cinchona</taxon>
    </lineage>
</organism>
<dbReference type="Proteomes" id="UP001630127">
    <property type="component" value="Unassembled WGS sequence"/>
</dbReference>
<accession>A0ABD2ZAF5</accession>
<dbReference type="InterPro" id="IPR007493">
    <property type="entry name" value="DUF538"/>
</dbReference>
<sequence>MSVVTEEIRANASEIYKGEEICQEQTKLFLTEIGLPSRILPLKDIEECGLVRDTGFIWLKQKQKIEYKFEKIGTIAQYASEITAYAEPKKLKRITGIKTKELLMWITVSEVKVDDSSIGKLTFKSSTGLHRSFPISAFEVTKPEEVKGTKSKSNTSSEVK</sequence>
<gene>
    <name evidence="1" type="ORF">ACH5RR_022821</name>
</gene>
<reference evidence="1 2" key="1">
    <citation type="submission" date="2024-11" db="EMBL/GenBank/DDBJ databases">
        <title>A near-complete genome assembly of Cinchona calisaya.</title>
        <authorList>
            <person name="Lian D.C."/>
            <person name="Zhao X.W."/>
            <person name="Wei L."/>
        </authorList>
    </citation>
    <scope>NUCLEOTIDE SEQUENCE [LARGE SCALE GENOMIC DNA]</scope>
    <source>
        <tissue evidence="1">Nenye</tissue>
    </source>
</reference>
<name>A0ABD2ZAF5_9GENT</name>
<dbReference type="Pfam" id="PF04398">
    <property type="entry name" value="DUF538"/>
    <property type="match status" value="1"/>
</dbReference>
<keyword evidence="2" id="KW-1185">Reference proteome</keyword>
<dbReference type="InterPro" id="IPR036758">
    <property type="entry name" value="At5g01610-like"/>
</dbReference>
<dbReference type="EMBL" id="JBJUIK010000010">
    <property type="protein sequence ID" value="KAL3515919.1"/>
    <property type="molecule type" value="Genomic_DNA"/>
</dbReference>
<dbReference type="AlphaFoldDB" id="A0ABD2ZAF5"/>
<dbReference type="Gene3D" id="2.30.240.10">
    <property type="entry name" value="At5g01610-like"/>
    <property type="match status" value="1"/>
</dbReference>
<dbReference type="SUPFAM" id="SSF141562">
    <property type="entry name" value="At5g01610-like"/>
    <property type="match status" value="1"/>
</dbReference>
<proteinExistence type="predicted"/>
<evidence type="ECO:0000313" key="2">
    <source>
        <dbReference type="Proteomes" id="UP001630127"/>
    </source>
</evidence>
<dbReference type="PANTHER" id="PTHR31676:SF10">
    <property type="entry name" value="EXPRESSED PROTEIN"/>
    <property type="match status" value="1"/>
</dbReference>
<evidence type="ECO:0008006" key="3">
    <source>
        <dbReference type="Google" id="ProtNLM"/>
    </source>
</evidence>
<dbReference type="PANTHER" id="PTHR31676">
    <property type="entry name" value="T31J12.3 PROTEIN-RELATED"/>
    <property type="match status" value="1"/>
</dbReference>
<evidence type="ECO:0000313" key="1">
    <source>
        <dbReference type="EMBL" id="KAL3515919.1"/>
    </source>
</evidence>
<protein>
    <recommendedName>
        <fullName evidence="3">DUF538 domain-containing protein</fullName>
    </recommendedName>
</protein>
<comment type="caution">
    <text evidence="1">The sequence shown here is derived from an EMBL/GenBank/DDBJ whole genome shotgun (WGS) entry which is preliminary data.</text>
</comment>